<keyword evidence="3" id="KW-0547">Nucleotide-binding</keyword>
<accession>A0A853IE17</accession>
<dbReference type="AlphaFoldDB" id="A0A853IE17"/>
<dbReference type="InterPro" id="IPR050742">
    <property type="entry name" value="Helicase_Restrict-Modif_Enz"/>
</dbReference>
<dbReference type="SUPFAM" id="SSF52540">
    <property type="entry name" value="P-loop containing nucleoside triphosphate hydrolases"/>
    <property type="match status" value="1"/>
</dbReference>
<gene>
    <name evidence="3" type="ORF">H0A36_29130</name>
</gene>
<dbReference type="InterPro" id="IPR001650">
    <property type="entry name" value="Helicase_C-like"/>
</dbReference>
<dbReference type="PANTHER" id="PTHR47396:SF1">
    <property type="entry name" value="ATP-DEPENDENT HELICASE IRC3-RELATED"/>
    <property type="match status" value="1"/>
</dbReference>
<feature type="non-terminal residue" evidence="3">
    <location>
        <position position="1"/>
    </location>
</feature>
<name>A0A853IE17_9GAMM</name>
<dbReference type="PROSITE" id="PS51192">
    <property type="entry name" value="HELICASE_ATP_BIND_1"/>
    <property type="match status" value="1"/>
</dbReference>
<dbReference type="InterPro" id="IPR027417">
    <property type="entry name" value="P-loop_NTPase"/>
</dbReference>
<reference evidence="3 4" key="1">
    <citation type="submission" date="2020-07" db="EMBL/GenBank/DDBJ databases">
        <title>Endozoicomonas sp. nov., isolated from sediment.</title>
        <authorList>
            <person name="Gu T."/>
        </authorList>
    </citation>
    <scope>NUCLEOTIDE SEQUENCE [LARGE SCALE GENOMIC DNA]</scope>
    <source>
        <strain evidence="3 4">SM1973</strain>
    </source>
</reference>
<feature type="domain" description="Helicase C-terminal" evidence="2">
    <location>
        <begin position="206"/>
        <end position="361"/>
    </location>
</feature>
<dbReference type="GO" id="GO:0005829">
    <property type="term" value="C:cytosol"/>
    <property type="evidence" value="ECO:0007669"/>
    <property type="project" value="TreeGrafter"/>
</dbReference>
<keyword evidence="3" id="KW-0067">ATP-binding</keyword>
<dbReference type="PANTHER" id="PTHR47396">
    <property type="entry name" value="TYPE I RESTRICTION ENZYME ECOKI R PROTEIN"/>
    <property type="match status" value="1"/>
</dbReference>
<dbReference type="PROSITE" id="PS51194">
    <property type="entry name" value="HELICASE_CTER"/>
    <property type="match status" value="1"/>
</dbReference>
<dbReference type="Gene3D" id="3.40.50.300">
    <property type="entry name" value="P-loop containing nucleotide triphosphate hydrolases"/>
    <property type="match status" value="2"/>
</dbReference>
<evidence type="ECO:0000259" key="1">
    <source>
        <dbReference type="PROSITE" id="PS51192"/>
    </source>
</evidence>
<dbReference type="RefSeq" id="WP_180572020.1">
    <property type="nucleotide sequence ID" value="NZ_JACCKB010000257.1"/>
</dbReference>
<organism evidence="3 4">
    <name type="scientific">Spartinivicinus marinus</name>
    <dbReference type="NCBI Taxonomy" id="2994442"/>
    <lineage>
        <taxon>Bacteria</taxon>
        <taxon>Pseudomonadati</taxon>
        <taxon>Pseudomonadota</taxon>
        <taxon>Gammaproteobacteria</taxon>
        <taxon>Oceanospirillales</taxon>
        <taxon>Zooshikellaceae</taxon>
        <taxon>Spartinivicinus</taxon>
    </lineage>
</organism>
<keyword evidence="3" id="KW-0378">Hydrolase</keyword>
<dbReference type="GO" id="GO:0004386">
    <property type="term" value="F:helicase activity"/>
    <property type="evidence" value="ECO:0007669"/>
    <property type="project" value="UniProtKB-KW"/>
</dbReference>
<dbReference type="InterPro" id="IPR006935">
    <property type="entry name" value="Helicase/UvrB_N"/>
</dbReference>
<dbReference type="InterPro" id="IPR014001">
    <property type="entry name" value="Helicase_ATP-bd"/>
</dbReference>
<evidence type="ECO:0000313" key="3">
    <source>
        <dbReference type="EMBL" id="NYZ70082.1"/>
    </source>
</evidence>
<dbReference type="GO" id="GO:0003677">
    <property type="term" value="F:DNA binding"/>
    <property type="evidence" value="ECO:0007669"/>
    <property type="project" value="InterPro"/>
</dbReference>
<protein>
    <submittedName>
        <fullName evidence="3">DEAD/DEAH box helicase</fullName>
    </submittedName>
</protein>
<feature type="non-terminal residue" evidence="3">
    <location>
        <position position="426"/>
    </location>
</feature>
<keyword evidence="4" id="KW-1185">Reference proteome</keyword>
<sequence length="426" mass="47277">ISTGGGKSVVIAAWCQLVLNQFPNQRILILSHVKEILEQNYSKLKTLAPDVDMGIYSASLKRKDKDASVLFAGIQSVYSKAFDLGPFNLIIVDECHLINADKDTTMYSQFFTDAKKMNPNIKVIGFSATPYRMKSGLLTHGDNALFDEIVYETDIQQLIDDGYLSPLVTKGGRQKIDLSGVRTQNGDYASKDMEKAVNKDDLTDKALAEIIELGADRKSWLIFGVSVNHCLEIEEKLKKLGVSVSVIHGKTPIKFRDETTKYFKQGRLRCLISQGVLTTGFDAPRTDLLVLLRSTKSPGLYMQIMGRGLRISPATGKTNCLVLDYGGNIERHGPIDQVTVQNITKKGKGQAPIRECPKCLLLQLAARRECEECGHVFEIKEKPKHEIQASKDAVLSSQIKAEWVPVSDVNYFVHTKKGSPNSIRVA</sequence>
<dbReference type="EMBL" id="JACCKB010000257">
    <property type="protein sequence ID" value="NYZ70082.1"/>
    <property type="molecule type" value="Genomic_DNA"/>
</dbReference>
<dbReference type="SMART" id="SM00487">
    <property type="entry name" value="DEXDc"/>
    <property type="match status" value="1"/>
</dbReference>
<evidence type="ECO:0000259" key="2">
    <source>
        <dbReference type="PROSITE" id="PS51194"/>
    </source>
</evidence>
<proteinExistence type="predicted"/>
<dbReference type="Proteomes" id="UP000569732">
    <property type="component" value="Unassembled WGS sequence"/>
</dbReference>
<keyword evidence="3" id="KW-0347">Helicase</keyword>
<comment type="caution">
    <text evidence="3">The sequence shown here is derived from an EMBL/GenBank/DDBJ whole genome shotgun (WGS) entry which is preliminary data.</text>
</comment>
<dbReference type="GO" id="GO:0016787">
    <property type="term" value="F:hydrolase activity"/>
    <property type="evidence" value="ECO:0007669"/>
    <property type="project" value="InterPro"/>
</dbReference>
<dbReference type="Pfam" id="PF00271">
    <property type="entry name" value="Helicase_C"/>
    <property type="match status" value="1"/>
</dbReference>
<dbReference type="Pfam" id="PF04851">
    <property type="entry name" value="ResIII"/>
    <property type="match status" value="1"/>
</dbReference>
<feature type="domain" description="Helicase ATP-binding" evidence="1">
    <location>
        <begin position="1"/>
        <end position="148"/>
    </location>
</feature>
<dbReference type="GO" id="GO:0005524">
    <property type="term" value="F:ATP binding"/>
    <property type="evidence" value="ECO:0007669"/>
    <property type="project" value="InterPro"/>
</dbReference>
<dbReference type="SMART" id="SM00490">
    <property type="entry name" value="HELICc"/>
    <property type="match status" value="1"/>
</dbReference>
<evidence type="ECO:0000313" key="4">
    <source>
        <dbReference type="Proteomes" id="UP000569732"/>
    </source>
</evidence>